<evidence type="ECO:0000313" key="2">
    <source>
        <dbReference type="Proteomes" id="UP001415857"/>
    </source>
</evidence>
<name>A0AAP0X3M3_LIQFO</name>
<dbReference type="AlphaFoldDB" id="A0AAP0X3M3"/>
<organism evidence="1 2">
    <name type="scientific">Liquidambar formosana</name>
    <name type="common">Formosan gum</name>
    <dbReference type="NCBI Taxonomy" id="63359"/>
    <lineage>
        <taxon>Eukaryota</taxon>
        <taxon>Viridiplantae</taxon>
        <taxon>Streptophyta</taxon>
        <taxon>Embryophyta</taxon>
        <taxon>Tracheophyta</taxon>
        <taxon>Spermatophyta</taxon>
        <taxon>Magnoliopsida</taxon>
        <taxon>eudicotyledons</taxon>
        <taxon>Gunneridae</taxon>
        <taxon>Pentapetalae</taxon>
        <taxon>Saxifragales</taxon>
        <taxon>Altingiaceae</taxon>
        <taxon>Liquidambar</taxon>
    </lineage>
</organism>
<gene>
    <name evidence="1" type="ORF">L1049_017286</name>
</gene>
<evidence type="ECO:0000313" key="1">
    <source>
        <dbReference type="EMBL" id="KAK9288821.1"/>
    </source>
</evidence>
<comment type="caution">
    <text evidence="1">The sequence shown here is derived from an EMBL/GenBank/DDBJ whole genome shotgun (WGS) entry which is preliminary data.</text>
</comment>
<dbReference type="EMBL" id="JBBPBK010000003">
    <property type="protein sequence ID" value="KAK9288821.1"/>
    <property type="molecule type" value="Genomic_DNA"/>
</dbReference>
<proteinExistence type="predicted"/>
<protein>
    <submittedName>
        <fullName evidence="1">Uncharacterized protein</fullName>
    </submittedName>
</protein>
<reference evidence="1 2" key="1">
    <citation type="journal article" date="2024" name="Plant J.">
        <title>Genome sequences and population genomics reveal climatic adaptation and genomic divergence between two closely related sweetgum species.</title>
        <authorList>
            <person name="Xu W.Q."/>
            <person name="Ren C.Q."/>
            <person name="Zhang X.Y."/>
            <person name="Comes H.P."/>
            <person name="Liu X.H."/>
            <person name="Li Y.G."/>
            <person name="Kettle C.J."/>
            <person name="Jalonen R."/>
            <person name="Gaisberger H."/>
            <person name="Ma Y.Z."/>
            <person name="Qiu Y.X."/>
        </authorList>
    </citation>
    <scope>NUCLEOTIDE SEQUENCE [LARGE SCALE GENOMIC DNA]</scope>
    <source>
        <strain evidence="1">Hangzhou</strain>
    </source>
</reference>
<dbReference type="PANTHER" id="PTHR33511">
    <property type="entry name" value="OS06G0632400 PROTEIN"/>
    <property type="match status" value="1"/>
</dbReference>
<accession>A0AAP0X3M3</accession>
<keyword evidence="2" id="KW-1185">Reference proteome</keyword>
<dbReference type="Proteomes" id="UP001415857">
    <property type="component" value="Unassembled WGS sequence"/>
</dbReference>
<sequence>MGGNNRQRKSSSFLSIFNIFKACCSHGRDDTWDEGGNVRRICPSDEDRGRWIAEPGIDWKASAFIARFYETRVSEGQTVAV</sequence>